<reference evidence="1 2" key="1">
    <citation type="submission" date="2020-07" db="EMBL/GenBank/DDBJ databases">
        <title>Sequencing the genomes of 1000 actinobacteria strains.</title>
        <authorList>
            <person name="Klenk H.-P."/>
        </authorList>
    </citation>
    <scope>NUCLEOTIDE SEQUENCE [LARGE SCALE GENOMIC DNA]</scope>
    <source>
        <strain evidence="1 2">DSM 18448</strain>
    </source>
</reference>
<dbReference type="AlphaFoldDB" id="A0A852ZUQ3"/>
<proteinExistence type="predicted"/>
<gene>
    <name evidence="1" type="ORF">F4554_005697</name>
</gene>
<dbReference type="RefSeq" id="WP_179790556.1">
    <property type="nucleotide sequence ID" value="NZ_BAAARR010000031.1"/>
</dbReference>
<accession>A0A852ZUQ3</accession>
<dbReference type="Pfam" id="PF10604">
    <property type="entry name" value="Polyketide_cyc2"/>
    <property type="match status" value="1"/>
</dbReference>
<keyword evidence="2" id="KW-1185">Reference proteome</keyword>
<dbReference type="InterPro" id="IPR023393">
    <property type="entry name" value="START-like_dom_sf"/>
</dbReference>
<dbReference type="CDD" id="cd07812">
    <property type="entry name" value="SRPBCC"/>
    <property type="match status" value="1"/>
</dbReference>
<organism evidence="1 2">
    <name type="scientific">Actinopolymorpha rutila</name>
    <dbReference type="NCBI Taxonomy" id="446787"/>
    <lineage>
        <taxon>Bacteria</taxon>
        <taxon>Bacillati</taxon>
        <taxon>Actinomycetota</taxon>
        <taxon>Actinomycetes</taxon>
        <taxon>Propionibacteriales</taxon>
        <taxon>Actinopolymorphaceae</taxon>
        <taxon>Actinopolymorpha</taxon>
    </lineage>
</organism>
<evidence type="ECO:0000313" key="2">
    <source>
        <dbReference type="Proteomes" id="UP000579605"/>
    </source>
</evidence>
<dbReference type="Gene3D" id="3.30.530.20">
    <property type="match status" value="1"/>
</dbReference>
<dbReference type="EMBL" id="JACBZH010000001">
    <property type="protein sequence ID" value="NYH93059.1"/>
    <property type="molecule type" value="Genomic_DNA"/>
</dbReference>
<evidence type="ECO:0000313" key="1">
    <source>
        <dbReference type="EMBL" id="NYH93059.1"/>
    </source>
</evidence>
<sequence length="168" mass="18498">MIQVHGARVDLERVVDVPPERMWDLLADVTRIGEWSPECVEAHWRDPGRGPVAGARFAATNRFAHGGVGRVTCVVTEATRPRVFAWVVLDASDDPDRPGSVWTYELLPADAPGRTRVRHTFVHGPGESGLTVAVREHPERAEAVVAGRLAVLRRHMSTTLDRMVAAAR</sequence>
<dbReference type="SUPFAM" id="SSF55961">
    <property type="entry name" value="Bet v1-like"/>
    <property type="match status" value="1"/>
</dbReference>
<dbReference type="Proteomes" id="UP000579605">
    <property type="component" value="Unassembled WGS sequence"/>
</dbReference>
<name>A0A852ZUQ3_9ACTN</name>
<protein>
    <submittedName>
        <fullName evidence="1">Uncharacterized protein YndB with AHSA1/START domain</fullName>
    </submittedName>
</protein>
<dbReference type="InterPro" id="IPR019587">
    <property type="entry name" value="Polyketide_cyclase/dehydratase"/>
</dbReference>
<comment type="caution">
    <text evidence="1">The sequence shown here is derived from an EMBL/GenBank/DDBJ whole genome shotgun (WGS) entry which is preliminary data.</text>
</comment>